<dbReference type="Gene3D" id="3.30.559.30">
    <property type="entry name" value="Nonribosomal peptide synthetase, condensation domain"/>
    <property type="match status" value="1"/>
</dbReference>
<comment type="cofactor">
    <cofactor evidence="1">
        <name>pantetheine 4'-phosphate</name>
        <dbReference type="ChEBI" id="CHEBI:47942"/>
    </cofactor>
</comment>
<dbReference type="EMBL" id="JBHTMP010000006">
    <property type="protein sequence ID" value="MFD1320690.1"/>
    <property type="molecule type" value="Genomic_DNA"/>
</dbReference>
<dbReference type="NCBIfam" id="TIGR01733">
    <property type="entry name" value="AA-adenyl-dom"/>
    <property type="match status" value="1"/>
</dbReference>
<dbReference type="Pfam" id="PF00550">
    <property type="entry name" value="PP-binding"/>
    <property type="match status" value="1"/>
</dbReference>
<dbReference type="InterPro" id="IPR010071">
    <property type="entry name" value="AA_adenyl_dom"/>
</dbReference>
<dbReference type="CDD" id="cd05930">
    <property type="entry name" value="A_NRPS"/>
    <property type="match status" value="1"/>
</dbReference>
<dbReference type="InterPro" id="IPR036736">
    <property type="entry name" value="ACP-like_sf"/>
</dbReference>
<dbReference type="PROSITE" id="PS50075">
    <property type="entry name" value="CARRIER"/>
    <property type="match status" value="1"/>
</dbReference>
<dbReference type="InterPro" id="IPR045851">
    <property type="entry name" value="AMP-bd_C_sf"/>
</dbReference>
<dbReference type="InterPro" id="IPR001242">
    <property type="entry name" value="Condensation_dom"/>
</dbReference>
<dbReference type="InterPro" id="IPR025110">
    <property type="entry name" value="AMP-bd_C"/>
</dbReference>
<evidence type="ECO:0000313" key="4">
    <source>
        <dbReference type="Proteomes" id="UP001597260"/>
    </source>
</evidence>
<evidence type="ECO:0000256" key="1">
    <source>
        <dbReference type="ARBA" id="ARBA00001957"/>
    </source>
</evidence>
<dbReference type="Gene3D" id="3.30.559.10">
    <property type="entry name" value="Chloramphenicol acetyltransferase-like domain"/>
    <property type="match status" value="1"/>
</dbReference>
<dbReference type="InterPro" id="IPR023213">
    <property type="entry name" value="CAT-like_dom_sf"/>
</dbReference>
<dbReference type="Pfam" id="PF00668">
    <property type="entry name" value="Condensation"/>
    <property type="match status" value="1"/>
</dbReference>
<reference evidence="4" key="1">
    <citation type="journal article" date="2019" name="Int. J. Syst. Evol. Microbiol.">
        <title>The Global Catalogue of Microorganisms (GCM) 10K type strain sequencing project: providing services to taxonomists for standard genome sequencing and annotation.</title>
        <authorList>
            <consortium name="The Broad Institute Genomics Platform"/>
            <consortium name="The Broad Institute Genome Sequencing Center for Infectious Disease"/>
            <person name="Wu L."/>
            <person name="Ma J."/>
        </authorList>
    </citation>
    <scope>NUCLEOTIDE SEQUENCE [LARGE SCALE GENOMIC DNA]</scope>
    <source>
        <strain evidence="4">JCM 31037</strain>
    </source>
</reference>
<dbReference type="InterPro" id="IPR009081">
    <property type="entry name" value="PP-bd_ACP"/>
</dbReference>
<dbReference type="Pfam" id="PF00501">
    <property type="entry name" value="AMP-binding"/>
    <property type="match status" value="1"/>
</dbReference>
<dbReference type="CDD" id="cd19531">
    <property type="entry name" value="LCL_NRPS-like"/>
    <property type="match status" value="1"/>
</dbReference>
<dbReference type="InterPro" id="IPR020845">
    <property type="entry name" value="AMP-binding_CS"/>
</dbReference>
<comment type="caution">
    <text evidence="3">The sequence shown here is derived from an EMBL/GenBank/DDBJ whole genome shotgun (WGS) entry which is preliminary data.</text>
</comment>
<dbReference type="RefSeq" id="WP_377567928.1">
    <property type="nucleotide sequence ID" value="NZ_JBHTMP010000006.1"/>
</dbReference>
<dbReference type="SUPFAM" id="SSF47336">
    <property type="entry name" value="ACP-like"/>
    <property type="match status" value="1"/>
</dbReference>
<gene>
    <name evidence="3" type="ORF">ACFQ4H_06240</name>
</gene>
<protein>
    <submittedName>
        <fullName evidence="3">Amino acid adenylation domain-containing protein</fullName>
    </submittedName>
</protein>
<dbReference type="InterPro" id="IPR000873">
    <property type="entry name" value="AMP-dep_synth/lig_dom"/>
</dbReference>
<dbReference type="PROSITE" id="PS00455">
    <property type="entry name" value="AMP_BINDING"/>
    <property type="match status" value="1"/>
</dbReference>
<dbReference type="SUPFAM" id="SSF52777">
    <property type="entry name" value="CoA-dependent acyltransferases"/>
    <property type="match status" value="2"/>
</dbReference>
<dbReference type="Gene3D" id="3.40.50.980">
    <property type="match status" value="2"/>
</dbReference>
<dbReference type="SUPFAM" id="SSF56801">
    <property type="entry name" value="Acetyl-CoA synthetase-like"/>
    <property type="match status" value="1"/>
</dbReference>
<dbReference type="PANTHER" id="PTHR45527">
    <property type="entry name" value="NONRIBOSOMAL PEPTIDE SYNTHETASE"/>
    <property type="match status" value="1"/>
</dbReference>
<organism evidence="3 4">
    <name type="scientific">Micromonospora sonneratiae</name>
    <dbReference type="NCBI Taxonomy" id="1184706"/>
    <lineage>
        <taxon>Bacteria</taxon>
        <taxon>Bacillati</taxon>
        <taxon>Actinomycetota</taxon>
        <taxon>Actinomycetes</taxon>
        <taxon>Micromonosporales</taxon>
        <taxon>Micromonosporaceae</taxon>
        <taxon>Micromonospora</taxon>
    </lineage>
</organism>
<name>A0ABW3YB93_9ACTN</name>
<dbReference type="Gene3D" id="3.30.300.30">
    <property type="match status" value="1"/>
</dbReference>
<dbReference type="PANTHER" id="PTHR45527:SF1">
    <property type="entry name" value="FATTY ACID SYNTHASE"/>
    <property type="match status" value="1"/>
</dbReference>
<dbReference type="Proteomes" id="UP001597260">
    <property type="component" value="Unassembled WGS sequence"/>
</dbReference>
<keyword evidence="4" id="KW-1185">Reference proteome</keyword>
<dbReference type="Gene3D" id="2.30.38.10">
    <property type="entry name" value="Luciferase, Domain 3"/>
    <property type="match status" value="1"/>
</dbReference>
<dbReference type="Gene3D" id="1.10.1200.10">
    <property type="entry name" value="ACP-like"/>
    <property type="match status" value="1"/>
</dbReference>
<evidence type="ECO:0000259" key="2">
    <source>
        <dbReference type="PROSITE" id="PS50075"/>
    </source>
</evidence>
<accession>A0ABW3YB93</accession>
<sequence length="1043" mass="112149">MTQASQREWTFPASAAQERVWIANQFDVDSPVYNVSAFWKAPKGFTSDQVTSLLNAVVARHEALRTHLRTENGALVQVVRPAEPVTDLPIVDFGGVAKEERSEKVYTFSEELARTPIPLDQAPLWRAQLLRYADDEWVLMVVVHHAVFDSRSQVVFTTELNTLAEAVVSGSDPKLPELGIQYADFAVWQHEQFTGAALEKQLTFWRDRLADAPPVTALPLDRPRPFRMGYAGDEVRFELPAGLLDRVTALGRSAAATPFMVLLSAYAALLSRLSSSDDVVVGISTAGRDRPELDELIGMFVNPVPLRCDISGDPTGSELLQRTRDALLEAMDNGQTPFQRIVEAIAPHRDPSIQPIFQAAFNFIPESGIDPVLLGTAKDDLAFDISTETSRLIYRTDLFDRSTAETIVRRYVRLLEAIVAEPGLRVSQLPLLEEAEREAVLGTWNDTAHATVETTLVEVIERQVHAAPERTALECDGTTLTYGQLNARANQLARVLVSRGAGPDSLVALALPRSADLLVAILAVLKSGAAYVPVDTGYPAERIAFLLGDAAPTLVLAAPETAALVPADALVLDGTYDGDDSDVTDAERTVPLRPAHPAYVIYTSGSTGRPKGVVVEHRSVDAYLAWARQAYPSLSGTALLHSPVSFDLTVTGLLGPLTAGGSVRLAAIDDPAARVGGQPTFLKATPGHLPLLDGQLSPTGDLVLGGEALSSEALTAWRAANPGVAVTNEYGPTEATVGCVAARIAPGEALPAGQVTIGTPVWNTEVYLLDAALQPVPPGVVGELYVAGDQLARGYLRRPGLTAERFVPCPYGAPGRRMYATGDLARWRADGTIDYLGRSDHQVKIRGMRVELGEIESALLGYPDVREAVVVARTDDRGDTSLVAYVVTSASAAELSAELARLLPAHMVPTAFVNLDALPLTPNGKLDRGALPLPETATTPSYLAPRTEAERLVAEIFSEILQVEKVGAEDDFFALGGNSLRGMRAMARIRADIEVDVPMRSLFSYPVVADLAAQIERLIAAEVDELSEAEVAALLAAEEENTE</sequence>
<evidence type="ECO:0000313" key="3">
    <source>
        <dbReference type="EMBL" id="MFD1320690.1"/>
    </source>
</evidence>
<dbReference type="Pfam" id="PF13193">
    <property type="entry name" value="AMP-binding_C"/>
    <property type="match status" value="1"/>
</dbReference>
<proteinExistence type="predicted"/>
<feature type="domain" description="Carrier" evidence="2">
    <location>
        <begin position="944"/>
        <end position="1019"/>
    </location>
</feature>